<feature type="transmembrane region" description="Helical" evidence="2">
    <location>
        <begin position="104"/>
        <end position="124"/>
    </location>
</feature>
<evidence type="ECO:0000256" key="1">
    <source>
        <dbReference type="SAM" id="MobiDB-lite"/>
    </source>
</evidence>
<dbReference type="EMBL" id="BQNB010011454">
    <property type="protein sequence ID" value="GJS90770.1"/>
    <property type="molecule type" value="Genomic_DNA"/>
</dbReference>
<evidence type="ECO:0000256" key="2">
    <source>
        <dbReference type="SAM" id="Phobius"/>
    </source>
</evidence>
<feature type="compositionally biased region" description="Basic residues" evidence="1">
    <location>
        <begin position="443"/>
        <end position="453"/>
    </location>
</feature>
<comment type="caution">
    <text evidence="3">The sequence shown here is derived from an EMBL/GenBank/DDBJ whole genome shotgun (WGS) entry which is preliminary data.</text>
</comment>
<dbReference type="Proteomes" id="UP001151760">
    <property type="component" value="Unassembled WGS sequence"/>
</dbReference>
<keyword evidence="2" id="KW-0812">Transmembrane</keyword>
<keyword evidence="2" id="KW-0472">Membrane</keyword>
<dbReference type="PANTHER" id="PTHR35846:SF4">
    <property type="match status" value="1"/>
</dbReference>
<gene>
    <name evidence="3" type="ORF">Tco_0773406</name>
</gene>
<keyword evidence="4" id="KW-1185">Reference proteome</keyword>
<organism evidence="3 4">
    <name type="scientific">Tanacetum coccineum</name>
    <dbReference type="NCBI Taxonomy" id="301880"/>
    <lineage>
        <taxon>Eukaryota</taxon>
        <taxon>Viridiplantae</taxon>
        <taxon>Streptophyta</taxon>
        <taxon>Embryophyta</taxon>
        <taxon>Tracheophyta</taxon>
        <taxon>Spermatophyta</taxon>
        <taxon>Magnoliopsida</taxon>
        <taxon>eudicotyledons</taxon>
        <taxon>Gunneridae</taxon>
        <taxon>Pentapetalae</taxon>
        <taxon>asterids</taxon>
        <taxon>campanulids</taxon>
        <taxon>Asterales</taxon>
        <taxon>Asteraceae</taxon>
        <taxon>Asteroideae</taxon>
        <taxon>Anthemideae</taxon>
        <taxon>Anthemidinae</taxon>
        <taxon>Tanacetum</taxon>
    </lineage>
</organism>
<reference evidence="3" key="2">
    <citation type="submission" date="2022-01" db="EMBL/GenBank/DDBJ databases">
        <authorList>
            <person name="Yamashiro T."/>
            <person name="Shiraishi A."/>
            <person name="Satake H."/>
            <person name="Nakayama K."/>
        </authorList>
    </citation>
    <scope>NUCLEOTIDE SEQUENCE</scope>
</reference>
<sequence>MKQFLLYVFVPPGKCCGGSSFSVVVPPGSVVVPPGSVVVPPGSVVVPPGSVVVPPGSVVVPPGSVVVPPGSVVVTTGSVVVTTGSVVVPPGSVVFSCRVVVPPVLVVVLQAVLWLLLLIIADLMKKFPNIPKRIKEDYHSIKNDVPLVSVYTTRNVLVQGMLIPDAFLTAEIRETNDFKEYETVFMKEIVDAEKNDVDFEDRLEPGSHKENLEVVVDNDDDDDNARAKKDDEMGSLEIRNEETQTTISTPIRSPRKSLSLDKNIFQELTNTVSIPITITAKHSQVKKRISSKYSYLLEIAENAVNDLIEYNLKPCIAETIIEDRDAFRSDIPSFVYQEFKTHAPKIITELFKDYVQSNVIHVHPTIISSTLTDSSTDLQYQLYLKMKRSLQDRANNITLWEALRRKFEKSSTSNTSCRGDDFHSHHDEHQDDDAPPEGEKRVKMSKKSKRSKSTRGSSSKHSIKDSTTYVSKQQIQHQEWDAWEEENVVDEDEVIPEDVTPLS</sequence>
<name>A0ABQ4ZLK6_9ASTR</name>
<reference evidence="3" key="1">
    <citation type="journal article" date="2022" name="Int. J. Mol. Sci.">
        <title>Draft Genome of Tanacetum Coccineum: Genomic Comparison of Closely Related Tanacetum-Family Plants.</title>
        <authorList>
            <person name="Yamashiro T."/>
            <person name="Shiraishi A."/>
            <person name="Nakayama K."/>
            <person name="Satake H."/>
        </authorList>
    </citation>
    <scope>NUCLEOTIDE SEQUENCE</scope>
</reference>
<protein>
    <submittedName>
        <fullName evidence="3">Uncharacterized protein</fullName>
    </submittedName>
</protein>
<evidence type="ECO:0000313" key="3">
    <source>
        <dbReference type="EMBL" id="GJS90770.1"/>
    </source>
</evidence>
<feature type="compositionally biased region" description="Polar residues" evidence="1">
    <location>
        <begin position="465"/>
        <end position="477"/>
    </location>
</feature>
<evidence type="ECO:0000313" key="4">
    <source>
        <dbReference type="Proteomes" id="UP001151760"/>
    </source>
</evidence>
<proteinExistence type="predicted"/>
<feature type="compositionally biased region" description="Acidic residues" evidence="1">
    <location>
        <begin position="481"/>
        <end position="496"/>
    </location>
</feature>
<feature type="compositionally biased region" description="Basic and acidic residues" evidence="1">
    <location>
        <begin position="418"/>
        <end position="429"/>
    </location>
</feature>
<dbReference type="PANTHER" id="PTHR35846">
    <property type="entry name" value="PROTEIN CBG05131"/>
    <property type="match status" value="1"/>
</dbReference>
<keyword evidence="2" id="KW-1133">Transmembrane helix</keyword>
<accession>A0ABQ4ZLK6</accession>
<feature type="region of interest" description="Disordered" evidence="1">
    <location>
        <begin position="411"/>
        <end position="503"/>
    </location>
</feature>